<sequence length="196" mass="20109">LVFSATGTTAGSSTSSTSDVVVGQTITSQTGSLSAGKYTGYANQSVVDPKNNVKVGHFTITAASSEDVNISSVDIMPQLVSGTSFDGGELDDSYVVIKNDLGATIYTSPIKAAMSESASSSFSTNFTLPKNKTYQVEVWANVDSGITATDAVRLVFSATGTTAGSSTSSTSDVVVGQTITSQTGSFHLQVQCQILS</sequence>
<organism evidence="1 2">
    <name type="scientific">Candidatus Yanofskybacteria bacterium GW2011_GWA1_41_6</name>
    <dbReference type="NCBI Taxonomy" id="1619020"/>
    <lineage>
        <taxon>Bacteria</taxon>
        <taxon>Candidatus Yanofskyibacteriota</taxon>
    </lineage>
</organism>
<evidence type="ECO:0000313" key="2">
    <source>
        <dbReference type="Proteomes" id="UP000034380"/>
    </source>
</evidence>
<feature type="non-terminal residue" evidence="1">
    <location>
        <position position="1"/>
    </location>
</feature>
<gene>
    <name evidence="1" type="ORF">UU70_C0016G0001</name>
</gene>
<accession>A0A0G0YUS3</accession>
<name>A0A0G0YUS3_9BACT</name>
<proteinExistence type="predicted"/>
<dbReference type="EMBL" id="LCBQ01000016">
    <property type="protein sequence ID" value="KKS13421.1"/>
    <property type="molecule type" value="Genomic_DNA"/>
</dbReference>
<reference evidence="1 2" key="1">
    <citation type="journal article" date="2015" name="Nature">
        <title>rRNA introns, odd ribosomes, and small enigmatic genomes across a large radiation of phyla.</title>
        <authorList>
            <person name="Brown C.T."/>
            <person name="Hug L.A."/>
            <person name="Thomas B.C."/>
            <person name="Sharon I."/>
            <person name="Castelle C.J."/>
            <person name="Singh A."/>
            <person name="Wilkins M.J."/>
            <person name="Williams K.H."/>
            <person name="Banfield J.F."/>
        </authorList>
    </citation>
    <scope>NUCLEOTIDE SEQUENCE [LARGE SCALE GENOMIC DNA]</scope>
</reference>
<evidence type="ECO:0000313" key="1">
    <source>
        <dbReference type="EMBL" id="KKS13421.1"/>
    </source>
</evidence>
<dbReference type="Proteomes" id="UP000034380">
    <property type="component" value="Unassembled WGS sequence"/>
</dbReference>
<dbReference type="AlphaFoldDB" id="A0A0G0YUS3"/>
<comment type="caution">
    <text evidence="1">The sequence shown here is derived from an EMBL/GenBank/DDBJ whole genome shotgun (WGS) entry which is preliminary data.</text>
</comment>
<protein>
    <submittedName>
        <fullName evidence="1">Uncharacterized protein</fullName>
    </submittedName>
</protein>